<name>A0A433T1L4_ELYCH</name>
<dbReference type="InterPro" id="IPR037856">
    <property type="entry name" value="Sdc1/DPY30"/>
</dbReference>
<organism evidence="4 5">
    <name type="scientific">Elysia chlorotica</name>
    <name type="common">Eastern emerald elysia</name>
    <name type="synonym">Sea slug</name>
    <dbReference type="NCBI Taxonomy" id="188477"/>
    <lineage>
        <taxon>Eukaryota</taxon>
        <taxon>Metazoa</taxon>
        <taxon>Spiralia</taxon>
        <taxon>Lophotrochozoa</taxon>
        <taxon>Mollusca</taxon>
        <taxon>Gastropoda</taxon>
        <taxon>Heterobranchia</taxon>
        <taxon>Euthyneura</taxon>
        <taxon>Panpulmonata</taxon>
        <taxon>Sacoglossa</taxon>
        <taxon>Placobranchoidea</taxon>
        <taxon>Plakobranchidae</taxon>
        <taxon>Elysia</taxon>
    </lineage>
</organism>
<dbReference type="Pfam" id="PF05186">
    <property type="entry name" value="Dpy-30"/>
    <property type="match status" value="1"/>
</dbReference>
<dbReference type="OrthoDB" id="432281at2759"/>
<gene>
    <name evidence="4" type="ORF">EGW08_016778</name>
</gene>
<feature type="non-terminal residue" evidence="4">
    <location>
        <position position="1"/>
    </location>
</feature>
<proteinExistence type="inferred from homology"/>
<dbReference type="EMBL" id="RQTK01000741">
    <property type="protein sequence ID" value="RUS75455.1"/>
    <property type="molecule type" value="Genomic_DNA"/>
</dbReference>
<sequence>RCLTNLSVALERKRSREEYILYFKYTNKEQTKNNCKTSRILLRLQFKHQIMSTRFNDQKQVQGVPPLSFSALLLANMGGCPTTKDVDRDGTIPCRQPCPANQYLSSELGRVLANCMAELSLQQPRDPIEFMAHWLYRYADFVLYTQEKAAFMQRVKNAMNELARERKARKERMRKAYKEYGEMKRYISTLSPSLFNSFFSPQSAKKQGLMDDELDSDELLEQMMSTMSSSEMSKRDKLFKDMKNDADKSDQLDNIYGAGRRGRKRGESEDFDYEEGEDTVDGSLKTKDRFRPQSVHITAKDSLTASKKWRSRSSATHVFWRYEVPPGRIVCLHPLLGKLVAKGPPVYSSKKETCLPEDSPCQSLYDHEMYLCLPEHMLYVTPEHVDSDHSLESEDMQESEYSKSTLNAEEAKDVEAEDYAQAKTCDDELDEDDEDVRWQTCTEDKVCEGWRICEGFGPSPQEGDDNKKKE</sequence>
<evidence type="ECO:0000256" key="2">
    <source>
        <dbReference type="SAM" id="Coils"/>
    </source>
</evidence>
<feature type="coiled-coil region" evidence="2">
    <location>
        <begin position="148"/>
        <end position="179"/>
    </location>
</feature>
<keyword evidence="2" id="KW-0175">Coiled coil</keyword>
<protein>
    <submittedName>
        <fullName evidence="4">Uncharacterized protein</fullName>
    </submittedName>
</protein>
<comment type="caution">
    <text evidence="4">The sequence shown here is derived from an EMBL/GenBank/DDBJ whole genome shotgun (WGS) entry which is preliminary data.</text>
</comment>
<evidence type="ECO:0000313" key="4">
    <source>
        <dbReference type="EMBL" id="RUS75455.1"/>
    </source>
</evidence>
<dbReference type="Gene3D" id="1.20.890.10">
    <property type="entry name" value="cAMP-dependent protein kinase regulatory subunit, dimerization-anchoring domain"/>
    <property type="match status" value="1"/>
</dbReference>
<feature type="region of interest" description="Disordered" evidence="3">
    <location>
        <begin position="388"/>
        <end position="433"/>
    </location>
</feature>
<dbReference type="InterPro" id="IPR049630">
    <property type="entry name" value="DYDC-like_DD"/>
</dbReference>
<dbReference type="InterPro" id="IPR007858">
    <property type="entry name" value="Dpy-30_motif"/>
</dbReference>
<reference evidence="4 5" key="1">
    <citation type="submission" date="2019-01" db="EMBL/GenBank/DDBJ databases">
        <title>A draft genome assembly of the solar-powered sea slug Elysia chlorotica.</title>
        <authorList>
            <person name="Cai H."/>
            <person name="Li Q."/>
            <person name="Fang X."/>
            <person name="Li J."/>
            <person name="Curtis N.E."/>
            <person name="Altenburger A."/>
            <person name="Shibata T."/>
            <person name="Feng M."/>
            <person name="Maeda T."/>
            <person name="Schwartz J.A."/>
            <person name="Shigenobu S."/>
            <person name="Lundholm N."/>
            <person name="Nishiyama T."/>
            <person name="Yang H."/>
            <person name="Hasebe M."/>
            <person name="Li S."/>
            <person name="Pierce S.K."/>
            <person name="Wang J."/>
        </authorList>
    </citation>
    <scope>NUCLEOTIDE SEQUENCE [LARGE SCALE GENOMIC DNA]</scope>
    <source>
        <strain evidence="4">EC2010</strain>
        <tissue evidence="4">Whole organism of an adult</tissue>
    </source>
</reference>
<feature type="compositionally biased region" description="Acidic residues" evidence="3">
    <location>
        <begin position="269"/>
        <end position="280"/>
    </location>
</feature>
<evidence type="ECO:0000256" key="3">
    <source>
        <dbReference type="SAM" id="MobiDB-lite"/>
    </source>
</evidence>
<dbReference type="GO" id="GO:0048188">
    <property type="term" value="C:Set1C/COMPASS complex"/>
    <property type="evidence" value="ECO:0007669"/>
    <property type="project" value="InterPro"/>
</dbReference>
<dbReference type="AlphaFoldDB" id="A0A433T1L4"/>
<dbReference type="CDD" id="cd22966">
    <property type="entry name" value="DD_DYDC-like"/>
    <property type="match status" value="1"/>
</dbReference>
<keyword evidence="5" id="KW-1185">Reference proteome</keyword>
<accession>A0A433T1L4</accession>
<dbReference type="PANTHER" id="PTHR23356">
    <property type="entry name" value="DPY30-RELATED"/>
    <property type="match status" value="1"/>
</dbReference>
<evidence type="ECO:0000256" key="1">
    <source>
        <dbReference type="ARBA" id="ARBA00010849"/>
    </source>
</evidence>
<dbReference type="Proteomes" id="UP000271974">
    <property type="component" value="Unassembled WGS sequence"/>
</dbReference>
<feature type="region of interest" description="Disordered" evidence="3">
    <location>
        <begin position="249"/>
        <end position="287"/>
    </location>
</feature>
<evidence type="ECO:0000313" key="5">
    <source>
        <dbReference type="Proteomes" id="UP000271974"/>
    </source>
</evidence>
<comment type="similarity">
    <text evidence="1">Belongs to the dpy-30 family.</text>
</comment>
<dbReference type="PANTHER" id="PTHR23356:SF16">
    <property type="entry name" value="DPY30 DOMAIN CONTAINING 2"/>
    <property type="match status" value="1"/>
</dbReference>